<evidence type="ECO:0000313" key="6">
    <source>
        <dbReference type="Proteomes" id="UP000324585"/>
    </source>
</evidence>
<dbReference type="GO" id="GO:0006457">
    <property type="term" value="P:protein folding"/>
    <property type="evidence" value="ECO:0007669"/>
    <property type="project" value="UniProtKB-UniRule"/>
</dbReference>
<dbReference type="Proteomes" id="UP000324585">
    <property type="component" value="Unassembled WGS sequence"/>
</dbReference>
<gene>
    <name evidence="5" type="ORF">FVE85_6339</name>
</gene>
<dbReference type="EMBL" id="VRMN01000001">
    <property type="protein sequence ID" value="KAA8498754.1"/>
    <property type="molecule type" value="Genomic_DNA"/>
</dbReference>
<comment type="function">
    <text evidence="3">Binds specifically to cytosolic chaperonin (c-CPN) and transfers target proteins to it. Binds to nascent polypeptide chain and promotes folding in an environment in which there are many competing pathways for nonnative proteins.</text>
</comment>
<organism evidence="5 6">
    <name type="scientific">Porphyridium purpureum</name>
    <name type="common">Red alga</name>
    <name type="synonym">Porphyridium cruentum</name>
    <dbReference type="NCBI Taxonomy" id="35688"/>
    <lineage>
        <taxon>Eukaryota</taxon>
        <taxon>Rhodophyta</taxon>
        <taxon>Bangiophyceae</taxon>
        <taxon>Porphyridiales</taxon>
        <taxon>Porphyridiaceae</taxon>
        <taxon>Porphyridium</taxon>
    </lineage>
</organism>
<dbReference type="GO" id="GO:0016272">
    <property type="term" value="C:prefoldin complex"/>
    <property type="evidence" value="ECO:0007669"/>
    <property type="project" value="UniProtKB-UniRule"/>
</dbReference>
<keyword evidence="6" id="KW-1185">Reference proteome</keyword>
<dbReference type="Pfam" id="PF01920">
    <property type="entry name" value="Prefoldin_2"/>
    <property type="match status" value="1"/>
</dbReference>
<comment type="caution">
    <text evidence="5">The sequence shown here is derived from an EMBL/GenBank/DDBJ whole genome shotgun (WGS) entry which is preliminary data.</text>
</comment>
<evidence type="ECO:0000256" key="4">
    <source>
        <dbReference type="SAM" id="Coils"/>
    </source>
</evidence>
<comment type="subunit">
    <text evidence="3">Heterohexamer of two PFD-alpha type and four PFD-beta type subunits.</text>
</comment>
<dbReference type="AlphaFoldDB" id="A0A5J4Z6U2"/>
<evidence type="ECO:0000256" key="1">
    <source>
        <dbReference type="ARBA" id="ARBA00008045"/>
    </source>
</evidence>
<dbReference type="OrthoDB" id="3775at2759"/>
<reference evidence="6" key="1">
    <citation type="journal article" date="2019" name="Nat. Commun.">
        <title>Expansion of phycobilisome linker gene families in mesophilic red algae.</title>
        <authorList>
            <person name="Lee J."/>
            <person name="Kim D."/>
            <person name="Bhattacharya D."/>
            <person name="Yoon H.S."/>
        </authorList>
    </citation>
    <scope>NUCLEOTIDE SEQUENCE [LARGE SCALE GENOMIC DNA]</scope>
    <source>
        <strain evidence="6">CCMP 1328</strain>
    </source>
</reference>
<comment type="similarity">
    <text evidence="1 3">Belongs to the prefoldin subunit beta family.</text>
</comment>
<dbReference type="PIRSF" id="PIRSF016477">
    <property type="entry name" value="Prefoldin_subunit_4"/>
    <property type="match status" value="1"/>
</dbReference>
<accession>A0A5J4Z6U2</accession>
<protein>
    <recommendedName>
        <fullName evidence="3">Prefoldin subunit 4</fullName>
    </recommendedName>
</protein>
<dbReference type="SUPFAM" id="SSF46579">
    <property type="entry name" value="Prefoldin"/>
    <property type="match status" value="1"/>
</dbReference>
<name>A0A5J4Z6U2_PORPP</name>
<dbReference type="OMA" id="KFGRAIN"/>
<dbReference type="GO" id="GO:0005737">
    <property type="term" value="C:cytoplasm"/>
    <property type="evidence" value="ECO:0007669"/>
    <property type="project" value="TreeGrafter"/>
</dbReference>
<dbReference type="Gene3D" id="1.10.287.370">
    <property type="match status" value="1"/>
</dbReference>
<evidence type="ECO:0000313" key="5">
    <source>
        <dbReference type="EMBL" id="KAA8498754.1"/>
    </source>
</evidence>
<dbReference type="InterPro" id="IPR002777">
    <property type="entry name" value="PFD_beta-like"/>
</dbReference>
<sequence>MRAAVVAPQDERDTTVTRSDQNDINRFARLLNERIDTGHTLRMRRELLRLHDDAADELILADDDELVQHVVGDVFCYAPKSEVEARIQEQKEKLEAEIADLDAQLAAIVDEMQKLKSHLYAKFGNTINLEES</sequence>
<evidence type="ECO:0000256" key="3">
    <source>
        <dbReference type="PIRNR" id="PIRNR016477"/>
    </source>
</evidence>
<dbReference type="InterPro" id="IPR009053">
    <property type="entry name" value="Prefoldin"/>
</dbReference>
<feature type="coiled-coil region" evidence="4">
    <location>
        <begin position="80"/>
        <end position="118"/>
    </location>
</feature>
<proteinExistence type="inferred from homology"/>
<evidence type="ECO:0000256" key="2">
    <source>
        <dbReference type="ARBA" id="ARBA00023186"/>
    </source>
</evidence>
<keyword evidence="2 3" id="KW-0143">Chaperone</keyword>
<keyword evidence="4" id="KW-0175">Coiled coil</keyword>
<dbReference type="PANTHER" id="PTHR21100:SF9">
    <property type="entry name" value="PREFOLDIN SUBUNIT 4"/>
    <property type="match status" value="1"/>
</dbReference>
<dbReference type="InterPro" id="IPR016661">
    <property type="entry name" value="PFDN4"/>
</dbReference>
<dbReference type="PANTHER" id="PTHR21100">
    <property type="entry name" value="PREFOLDIN SUBUNIT 4"/>
    <property type="match status" value="1"/>
</dbReference>
<dbReference type="GO" id="GO:0051082">
    <property type="term" value="F:unfolded protein binding"/>
    <property type="evidence" value="ECO:0007669"/>
    <property type="project" value="InterPro"/>
</dbReference>
<dbReference type="CDD" id="cd23165">
    <property type="entry name" value="Prefoldin_4"/>
    <property type="match status" value="1"/>
</dbReference>